<accession>A9D3U5</accession>
<feature type="region of interest" description="Disordered" evidence="1">
    <location>
        <begin position="339"/>
        <end position="381"/>
    </location>
</feature>
<feature type="region of interest" description="Disordered" evidence="1">
    <location>
        <begin position="180"/>
        <end position="217"/>
    </location>
</feature>
<dbReference type="AlphaFoldDB" id="A9D3U5"/>
<proteinExistence type="predicted"/>
<comment type="caution">
    <text evidence="2">The sequence shown here is derived from an EMBL/GenBank/DDBJ whole genome shotgun (WGS) entry which is preliminary data.</text>
</comment>
<reference evidence="2 3" key="2">
    <citation type="submission" date="2012-06" db="EMBL/GenBank/DDBJ databases">
        <authorList>
            <person name="Fiebig A."/>
        </authorList>
    </citation>
    <scope>NUCLEOTIDE SEQUENCE [LARGE SCALE GENOMIC DNA]</scope>
    <source>
        <strain evidence="2 3">DFL-43</strain>
    </source>
</reference>
<organism evidence="2 3">
    <name type="scientific">Hoeflea phototrophica (strain DSM 17068 / NCIMB 14078 / DFL-43)</name>
    <dbReference type="NCBI Taxonomy" id="411684"/>
    <lineage>
        <taxon>Bacteria</taxon>
        <taxon>Pseudomonadati</taxon>
        <taxon>Pseudomonadota</taxon>
        <taxon>Alphaproteobacteria</taxon>
        <taxon>Hyphomicrobiales</taxon>
        <taxon>Rhizobiaceae</taxon>
        <taxon>Hoeflea</taxon>
    </lineage>
</organism>
<evidence type="ECO:0000313" key="3">
    <source>
        <dbReference type="Proteomes" id="UP000004291"/>
    </source>
</evidence>
<evidence type="ECO:0000313" key="2">
    <source>
        <dbReference type="EMBL" id="EDQ33746.2"/>
    </source>
</evidence>
<name>A9D3U5_HOEPD</name>
<dbReference type="eggNOG" id="COG5330">
    <property type="taxonomic scope" value="Bacteria"/>
</dbReference>
<reference evidence="2 3" key="1">
    <citation type="submission" date="2007-10" db="EMBL/GenBank/DDBJ databases">
        <authorList>
            <person name="Wagner-Dobler I."/>
            <person name="Ferriera S."/>
            <person name="Johnson J."/>
            <person name="Kravitz S."/>
            <person name="Beeson K."/>
            <person name="Sutton G."/>
            <person name="Rogers Y.-H."/>
            <person name="Friedman R."/>
            <person name="Frazier M."/>
            <person name="Venter J.C."/>
        </authorList>
    </citation>
    <scope>NUCLEOTIDE SEQUENCE [LARGE SCALE GENOMIC DNA]</scope>
    <source>
        <strain evidence="2 3">DFL-43</strain>
    </source>
</reference>
<dbReference type="EMBL" id="ABIA03000002">
    <property type="protein sequence ID" value="EDQ33746.2"/>
    <property type="molecule type" value="Genomic_DNA"/>
</dbReference>
<evidence type="ECO:0008006" key="4">
    <source>
        <dbReference type="Google" id="ProtNLM"/>
    </source>
</evidence>
<dbReference type="Proteomes" id="UP000004291">
    <property type="component" value="Chromosome"/>
</dbReference>
<feature type="compositionally biased region" description="Low complexity" evidence="1">
    <location>
        <begin position="207"/>
        <end position="217"/>
    </location>
</feature>
<protein>
    <recommendedName>
        <fullName evidence="4">DUF2336 domain-containing protein</fullName>
    </recommendedName>
</protein>
<feature type="compositionally biased region" description="Basic and acidic residues" evidence="1">
    <location>
        <begin position="359"/>
        <end position="368"/>
    </location>
</feature>
<evidence type="ECO:0000256" key="1">
    <source>
        <dbReference type="SAM" id="MobiDB-lite"/>
    </source>
</evidence>
<keyword evidence="3" id="KW-1185">Reference proteome</keyword>
<dbReference type="HOGENOM" id="CLU_859532_0_0_5"/>
<sequence length="381" mass="41117">MAAISGLEYLDRPSRQDMARFSKLFLPLFEAASIQTRRTAAAVLSRLPRVPDDVAEHLINQPVEIAAPFIAHFAGLKESALERAVALNGAPHARAAARRSDLSPKAIASLRALGDPSVESLLVLRGLIPDPAKQGSPSIDARYERLAKAELRTVETPPLDPSETLREQLRALALRTPAAAAERAKPGYNAPLNRPVGQRKKAVEQQATSSGKTTAGTSAATLRRLADARLHQLAKYAKPDHESWFATALADAMQTSYALAERIMMDLSGRQLATALIALKAPPETTKAALESFFPHLSKPSTLQTQANDLMSDLDPQACVERLSAWQRADRYTSGGALHVPALADGKPVRSQASGPTTRNEHRQDNRKPITPRSGTPRKAG</sequence>
<gene>
    <name evidence="2" type="ORF">HPDFL43_04815</name>
</gene>